<dbReference type="Gene3D" id="3.50.50.60">
    <property type="entry name" value="FAD/NAD(P)-binding domain"/>
    <property type="match status" value="1"/>
</dbReference>
<dbReference type="RefSeq" id="WP_170092427.1">
    <property type="nucleotide sequence ID" value="NZ_WOYG01000001.1"/>
</dbReference>
<dbReference type="OrthoDB" id="2001at2157"/>
<evidence type="ECO:0000259" key="6">
    <source>
        <dbReference type="Pfam" id="PF01266"/>
    </source>
</evidence>
<dbReference type="InterPro" id="IPR036188">
    <property type="entry name" value="FAD/NAD-bd_sf"/>
</dbReference>
<dbReference type="InterPro" id="IPR006076">
    <property type="entry name" value="FAD-dep_OxRdtase"/>
</dbReference>
<dbReference type="EC" id="1.1.3.-" evidence="7"/>
<dbReference type="Gene3D" id="3.30.9.10">
    <property type="entry name" value="D-Amino Acid Oxidase, subunit A, domain 2"/>
    <property type="match status" value="1"/>
</dbReference>
<evidence type="ECO:0000313" key="7">
    <source>
        <dbReference type="EMBL" id="NLV08392.1"/>
    </source>
</evidence>
<keyword evidence="3" id="KW-0274">FAD</keyword>
<comment type="caution">
    <text evidence="7">The sequence shown here is derived from an EMBL/GenBank/DDBJ whole genome shotgun (WGS) entry which is preliminary data.</text>
</comment>
<dbReference type="Proteomes" id="UP000608662">
    <property type="component" value="Unassembled WGS sequence"/>
</dbReference>
<organism evidence="7 8">
    <name type="scientific">Halomicrobium mukohataei</name>
    <dbReference type="NCBI Taxonomy" id="57705"/>
    <lineage>
        <taxon>Archaea</taxon>
        <taxon>Methanobacteriati</taxon>
        <taxon>Methanobacteriota</taxon>
        <taxon>Stenosarchaea group</taxon>
        <taxon>Halobacteria</taxon>
        <taxon>Halobacteriales</taxon>
        <taxon>Haloarculaceae</taxon>
        <taxon>Halomicrobium</taxon>
    </lineage>
</organism>
<feature type="domain" description="FAD dependent oxidoreductase" evidence="6">
    <location>
        <begin position="5"/>
        <end position="394"/>
    </location>
</feature>
<comment type="cofactor">
    <cofactor evidence="1">
        <name>FAD</name>
        <dbReference type="ChEBI" id="CHEBI:57692"/>
    </cofactor>
</comment>
<gene>
    <name evidence="7" type="primary">lhgO</name>
    <name evidence="7" type="ORF">GOC74_00385</name>
</gene>
<evidence type="ECO:0000256" key="5">
    <source>
        <dbReference type="ARBA" id="ARBA00037941"/>
    </source>
</evidence>
<evidence type="ECO:0000313" key="8">
    <source>
        <dbReference type="Proteomes" id="UP000608662"/>
    </source>
</evidence>
<keyword evidence="4 7" id="KW-0560">Oxidoreductase</keyword>
<dbReference type="PANTHER" id="PTHR43104:SF2">
    <property type="entry name" value="L-2-HYDROXYGLUTARATE DEHYDROGENASE, MITOCHONDRIAL"/>
    <property type="match status" value="1"/>
</dbReference>
<evidence type="ECO:0000256" key="3">
    <source>
        <dbReference type="ARBA" id="ARBA00022827"/>
    </source>
</evidence>
<dbReference type="Pfam" id="PF01266">
    <property type="entry name" value="DAO"/>
    <property type="match status" value="1"/>
</dbReference>
<evidence type="ECO:0000256" key="1">
    <source>
        <dbReference type="ARBA" id="ARBA00001974"/>
    </source>
</evidence>
<dbReference type="AlphaFoldDB" id="A0A847TQS8"/>
<dbReference type="SUPFAM" id="SSF51905">
    <property type="entry name" value="FAD/NAD(P)-binding domain"/>
    <property type="match status" value="1"/>
</dbReference>
<sequence>MPDYDVAIVGGGCVGCSVAYHLATETSLDICVVEKEHHLAQHQSGRNSGVLHPGFNYPPGSLKAKFATEGTKRMKSYCRQNNIPMEELGVLVVATDQQERRRLSEIQDQATENGVETEILEDRAAIREHEPHAAGQAALYCPEAASVDSQKYVYSLAGDTEDLGVDFFTGYEVERVLRSGDTHHVETSNGTITASYLLNAAGLYADKLAHQMGVGEQYQIVPFRGEYYELVPKKRDLVNSMIYPTPDPELPYLGVHYTRRTDDKVIIGPNAVLAFGREAYENTQFDVAELAETFGYEGFWRLFSSSKMVRVALTELNKSYRKEAFVDAAKSLVPSVEPDDFEKSYAGIRAQILRDDGTLVKDPLFEHGPRSTHVLNAVSPGLTSSLPFGEHLSEAILERME</sequence>
<dbReference type="NCBIfam" id="NF008726">
    <property type="entry name" value="PRK11728.1"/>
    <property type="match status" value="1"/>
</dbReference>
<proteinExistence type="inferred from homology"/>
<name>A0A847TQS8_9EURY</name>
<protein>
    <submittedName>
        <fullName evidence="7">L-2-hydroxyglutarate oxidase</fullName>
        <ecNumber evidence="7">1.1.3.-</ecNumber>
    </submittedName>
</protein>
<dbReference type="PANTHER" id="PTHR43104">
    <property type="entry name" value="L-2-HYDROXYGLUTARATE DEHYDROGENASE, MITOCHONDRIAL"/>
    <property type="match status" value="1"/>
</dbReference>
<evidence type="ECO:0000256" key="2">
    <source>
        <dbReference type="ARBA" id="ARBA00022630"/>
    </source>
</evidence>
<reference evidence="7" key="1">
    <citation type="submission" date="2019-12" db="EMBL/GenBank/DDBJ databases">
        <title>Whole-genome sequence of Halomicrobium mukohataei pws1.</title>
        <authorList>
            <person name="Verma D.K."/>
            <person name="Gopal K."/>
            <person name="Prasad E.S."/>
        </authorList>
    </citation>
    <scope>NUCLEOTIDE SEQUENCE</scope>
    <source>
        <strain evidence="7">Pws1</strain>
    </source>
</reference>
<accession>A0A847TQS8</accession>
<keyword evidence="2" id="KW-0285">Flavoprotein</keyword>
<dbReference type="GO" id="GO:0047545">
    <property type="term" value="F:(S)-2-hydroxyglutarate dehydrogenase activity"/>
    <property type="evidence" value="ECO:0007669"/>
    <property type="project" value="TreeGrafter"/>
</dbReference>
<evidence type="ECO:0000256" key="4">
    <source>
        <dbReference type="ARBA" id="ARBA00023002"/>
    </source>
</evidence>
<dbReference type="EMBL" id="WOYG01000001">
    <property type="protein sequence ID" value="NLV08392.1"/>
    <property type="molecule type" value="Genomic_DNA"/>
</dbReference>
<comment type="similarity">
    <text evidence="5">Belongs to the L2HGDH family.</text>
</comment>